<name>A0A8K1G7X7_9PASS</name>
<dbReference type="OrthoDB" id="10250935at2759"/>
<protein>
    <recommendedName>
        <fullName evidence="4">B box-type domain-containing protein</fullName>
    </recommendedName>
</protein>
<evidence type="ECO:0000313" key="2">
    <source>
        <dbReference type="EMBL" id="TRZ13605.1"/>
    </source>
</evidence>
<dbReference type="EMBL" id="SWJQ01000494">
    <property type="protein sequence ID" value="TRZ13605.1"/>
    <property type="molecule type" value="Genomic_DNA"/>
</dbReference>
<evidence type="ECO:0008006" key="4">
    <source>
        <dbReference type="Google" id="ProtNLM"/>
    </source>
</evidence>
<evidence type="ECO:0000256" key="1">
    <source>
        <dbReference type="SAM" id="MobiDB-lite"/>
    </source>
</evidence>
<feature type="region of interest" description="Disordered" evidence="1">
    <location>
        <begin position="213"/>
        <end position="241"/>
    </location>
</feature>
<reference evidence="2" key="1">
    <citation type="submission" date="2019-04" db="EMBL/GenBank/DDBJ databases">
        <title>Genome assembly of Zosterops borbonicus 15179.</title>
        <authorList>
            <person name="Leroy T."/>
            <person name="Anselmetti Y."/>
            <person name="Tilak M.-K."/>
            <person name="Nabholz B."/>
        </authorList>
    </citation>
    <scope>NUCLEOTIDE SEQUENCE</scope>
    <source>
        <strain evidence="2">HGM_15179</strain>
        <tissue evidence="2">Muscle</tissue>
    </source>
</reference>
<comment type="caution">
    <text evidence="2">The sequence shown here is derived from an EMBL/GenBank/DDBJ whole genome shotgun (WGS) entry which is preliminary data.</text>
</comment>
<proteinExistence type="predicted"/>
<gene>
    <name evidence="2" type="ORF">HGM15179_013498</name>
</gene>
<organism evidence="2 3">
    <name type="scientific">Zosterops borbonicus</name>
    <dbReference type="NCBI Taxonomy" id="364589"/>
    <lineage>
        <taxon>Eukaryota</taxon>
        <taxon>Metazoa</taxon>
        <taxon>Chordata</taxon>
        <taxon>Craniata</taxon>
        <taxon>Vertebrata</taxon>
        <taxon>Euteleostomi</taxon>
        <taxon>Archelosauria</taxon>
        <taxon>Archosauria</taxon>
        <taxon>Dinosauria</taxon>
        <taxon>Saurischia</taxon>
        <taxon>Theropoda</taxon>
        <taxon>Coelurosauria</taxon>
        <taxon>Aves</taxon>
        <taxon>Neognathae</taxon>
        <taxon>Neoaves</taxon>
        <taxon>Telluraves</taxon>
        <taxon>Australaves</taxon>
        <taxon>Passeriformes</taxon>
        <taxon>Sylvioidea</taxon>
        <taxon>Zosteropidae</taxon>
        <taxon>Zosterops</taxon>
    </lineage>
</organism>
<dbReference type="CDD" id="cd19804">
    <property type="entry name" value="Bbox1_TRIM19_C-V"/>
    <property type="match status" value="1"/>
</dbReference>
<keyword evidence="3" id="KW-1185">Reference proteome</keyword>
<accession>A0A8K1G7X7</accession>
<feature type="compositionally biased region" description="Low complexity" evidence="1">
    <location>
        <begin position="221"/>
        <end position="241"/>
    </location>
</feature>
<dbReference type="Proteomes" id="UP000796761">
    <property type="component" value="Unassembled WGS sequence"/>
</dbReference>
<dbReference type="AlphaFoldDB" id="A0A8K1G7X7"/>
<evidence type="ECO:0000313" key="3">
    <source>
        <dbReference type="Proteomes" id="UP000796761"/>
    </source>
</evidence>
<sequence>MDNFLFSNLCSCLQVWRQIQRSHGPSCNCCHAEAVLVWCSDCEDFFCARCFEEHQWWHRKKQRFQKVEELQAGSVQQFLEDTKTFCSLFCSSASCPEESHMCSIYCWCWCTAGAAVPKPPNLHEPVHFAQCWAWLRVLVECVMGWTDVPEVKVALENNLEDNSIHPKTQSVSLSLKEIHMDQPLLLPQYKWPLPCVEEGSQMSPKILRLECDQEPGPAIPNPIGNPRESPAPTHHSTTTSAVPVTQRVVTSSSTAGITATRTLWW</sequence>